<evidence type="ECO:0000256" key="1">
    <source>
        <dbReference type="SAM" id="MobiDB-lite"/>
    </source>
</evidence>
<dbReference type="PANTHER" id="PTHR42749">
    <property type="entry name" value="CELL SHAPE-DETERMINING PROTEIN MREB"/>
    <property type="match status" value="1"/>
</dbReference>
<protein>
    <submittedName>
        <fullName evidence="2">Uncharacterized protein</fullName>
    </submittedName>
</protein>
<evidence type="ECO:0000313" key="3">
    <source>
        <dbReference type="Proteomes" id="UP001175000"/>
    </source>
</evidence>
<dbReference type="Gene3D" id="3.30.420.40">
    <property type="match status" value="1"/>
</dbReference>
<reference evidence="2" key="1">
    <citation type="submission" date="2023-06" db="EMBL/GenBank/DDBJ databases">
        <title>Genome-scale phylogeny and comparative genomics of the fungal order Sordariales.</title>
        <authorList>
            <consortium name="Lawrence Berkeley National Laboratory"/>
            <person name="Hensen N."/>
            <person name="Bonometti L."/>
            <person name="Westerberg I."/>
            <person name="Brannstrom I.O."/>
            <person name="Guillou S."/>
            <person name="Cros-Aarteil S."/>
            <person name="Calhoun S."/>
            <person name="Haridas S."/>
            <person name="Kuo A."/>
            <person name="Mondo S."/>
            <person name="Pangilinan J."/>
            <person name="Riley R."/>
            <person name="Labutti K."/>
            <person name="Andreopoulos B."/>
            <person name="Lipzen A."/>
            <person name="Chen C."/>
            <person name="Yanf M."/>
            <person name="Daum C."/>
            <person name="Ng V."/>
            <person name="Clum A."/>
            <person name="Steindorff A."/>
            <person name="Ohm R."/>
            <person name="Martin F."/>
            <person name="Silar P."/>
            <person name="Natvig D."/>
            <person name="Lalanne C."/>
            <person name="Gautier V."/>
            <person name="Ament-Velasquez S.L."/>
            <person name="Kruys A."/>
            <person name="Hutchinson M.I."/>
            <person name="Powell A.J."/>
            <person name="Barry K."/>
            <person name="Miller A.N."/>
            <person name="Grigoriev I.V."/>
            <person name="Debuchy R."/>
            <person name="Gladieux P."/>
            <person name="Thoren M.H."/>
            <person name="Johannesson H."/>
        </authorList>
    </citation>
    <scope>NUCLEOTIDE SEQUENCE</scope>
    <source>
        <strain evidence="2">CBS 606.72</strain>
    </source>
</reference>
<sequence>MSFSRASTVTLGREYGPVRYRVNPLDRTEPEQVSDHLLDSLDDPAPQKRLIVAVDFGTTYSAVAYAALEKGEDPTDLDTSRIYTVQNYPDDANVSSLDDQMRSEVPTEVIYPLDRHFRQKDGPYAVHDNHDDADPAADDDAFRDAPFDAHSRLAVFGQHGTYETDPIFIEEETTFRWGYGAHEAWGRSAAHTDPNSKPLACFKLLLDSTARTQAIRMRLNETLGELKKKRVIKHNLDVIVDFLTCLLRHAKTDIENAGYDESYKREMVMCVPAIWTQKACRDMQSAMAKAMVLSGFPGVDLEDKTIESLFIVSEPEAAAAFVLETERGISPGDTFILLDAGGGTVDANTYTVTTATPLRLDREVVPPGGGLHGSNYINQGFRTLLENLLADETYLNTDESTIQSCIEKIIINEFEYKVKRTFDCYTARNPKSFDIPGLRANQEKKFQRGNVKILADDIKGIFLEHLEGVARIMEEQLLAALGRNIKVQKVLLIGGFASSISLRKFLRDRLDKFCASRNYPVPAFLPALKRGILEHTATAVARGAVLRALNKNGGPSRHAKTSYGIWRSEEYGAFPEHAEAKKSYDKHDGLEYAAATIDWVLKLVIFHHLFTLLKPHPPCVQYEFLAHLTTSSLSSVLLTFSLEKKRAKKFPRSGEARPSSAATHSTAFLDGP</sequence>
<dbReference type="InterPro" id="IPR043129">
    <property type="entry name" value="ATPase_NBD"/>
</dbReference>
<dbReference type="CDD" id="cd10170">
    <property type="entry name" value="ASKHA_NBD_HSP70"/>
    <property type="match status" value="1"/>
</dbReference>
<dbReference type="PANTHER" id="PTHR42749:SF8">
    <property type="entry name" value="HSP70 FAMILY PROTEIN (AFU_ORTHOLOGUE AFUA_3G13740)"/>
    <property type="match status" value="1"/>
</dbReference>
<dbReference type="EMBL" id="JAULSU010000004">
    <property type="protein sequence ID" value="KAK0620779.1"/>
    <property type="molecule type" value="Genomic_DNA"/>
</dbReference>
<dbReference type="SUPFAM" id="SSF53067">
    <property type="entry name" value="Actin-like ATPase domain"/>
    <property type="match status" value="2"/>
</dbReference>
<feature type="region of interest" description="Disordered" evidence="1">
    <location>
        <begin position="651"/>
        <end position="672"/>
    </location>
</feature>
<evidence type="ECO:0000313" key="2">
    <source>
        <dbReference type="EMBL" id="KAK0620779.1"/>
    </source>
</evidence>
<name>A0AA40C121_9PEZI</name>
<comment type="caution">
    <text evidence="2">The sequence shown here is derived from an EMBL/GenBank/DDBJ whole genome shotgun (WGS) entry which is preliminary data.</text>
</comment>
<keyword evidence="3" id="KW-1185">Reference proteome</keyword>
<dbReference type="Proteomes" id="UP001175000">
    <property type="component" value="Unassembled WGS sequence"/>
</dbReference>
<gene>
    <name evidence="2" type="ORF">B0T14DRAFT_522135</name>
</gene>
<dbReference type="AlphaFoldDB" id="A0AA40C121"/>
<proteinExistence type="predicted"/>
<organism evidence="2 3">
    <name type="scientific">Immersiella caudata</name>
    <dbReference type="NCBI Taxonomy" id="314043"/>
    <lineage>
        <taxon>Eukaryota</taxon>
        <taxon>Fungi</taxon>
        <taxon>Dikarya</taxon>
        <taxon>Ascomycota</taxon>
        <taxon>Pezizomycotina</taxon>
        <taxon>Sordariomycetes</taxon>
        <taxon>Sordariomycetidae</taxon>
        <taxon>Sordariales</taxon>
        <taxon>Lasiosphaeriaceae</taxon>
        <taxon>Immersiella</taxon>
    </lineage>
</organism>
<accession>A0AA40C121</accession>